<dbReference type="PANTHER" id="PTHR46696">
    <property type="entry name" value="P450, PUTATIVE (EUROFUNG)-RELATED"/>
    <property type="match status" value="1"/>
</dbReference>
<dbReference type="GO" id="GO:0005506">
    <property type="term" value="F:iron ion binding"/>
    <property type="evidence" value="ECO:0007669"/>
    <property type="project" value="InterPro"/>
</dbReference>
<dbReference type="EMBL" id="BJMM01000041">
    <property type="protein sequence ID" value="GEB53022.1"/>
    <property type="molecule type" value="Genomic_DNA"/>
</dbReference>
<organism evidence="3 4">
    <name type="scientific">Streptomyces cacaoi</name>
    <dbReference type="NCBI Taxonomy" id="1898"/>
    <lineage>
        <taxon>Bacteria</taxon>
        <taxon>Bacillati</taxon>
        <taxon>Actinomycetota</taxon>
        <taxon>Actinomycetes</taxon>
        <taxon>Kitasatosporales</taxon>
        <taxon>Streptomycetaceae</taxon>
        <taxon>Streptomyces</taxon>
    </lineage>
</organism>
<proteinExistence type="inferred from homology"/>
<sequence>MSSAAEVHFDPLADPLTQLDRLLEHESGVVRAGAPVDALLVLRRDLVREVLRDTDTYSSRDALGGPMPASVPPRVAAELPEFLQEPVTAVVDADGPGHHRLHATVQAAYSRARTGTLRPLLVRRAGELAGEIAERRGGDLVADFAQPLTAAGMAAAMGVPQQDAPQLAAWAMSLAQVLTPTVPEEERAAAAGRLHGFAEWGGDLLDRAPEGSAAAIYARGADGRQALRREDALYCLLTHWVAGTVTTTHGITTAAHRLLCERALWQEAAADPDTFAPRAFDEGLRWAAPHRGLVRTVTRPATLGEVRLAPGDQVLPMLAAANRDPGHWAEPRRFDPHREAAHHDAFSYGPHACVGAHLARLEGEIALHTLLTALPSLRRDGDEPPLRPDFFFHGLARLPVTLTGPDPAEA</sequence>
<name>A0A4Y3R636_STRCI</name>
<dbReference type="AlphaFoldDB" id="A0A4Y3R636"/>
<keyword evidence="2" id="KW-0503">Monooxygenase</keyword>
<protein>
    <submittedName>
        <fullName evidence="3">Cytochrome P450</fullName>
    </submittedName>
</protein>
<comment type="similarity">
    <text evidence="1 2">Belongs to the cytochrome P450 family.</text>
</comment>
<evidence type="ECO:0000313" key="4">
    <source>
        <dbReference type="Proteomes" id="UP000319210"/>
    </source>
</evidence>
<keyword evidence="2" id="KW-0408">Iron</keyword>
<dbReference type="Gene3D" id="1.10.630.10">
    <property type="entry name" value="Cytochrome P450"/>
    <property type="match status" value="1"/>
</dbReference>
<dbReference type="InterPro" id="IPR001128">
    <property type="entry name" value="Cyt_P450"/>
</dbReference>
<keyword evidence="2" id="KW-0349">Heme</keyword>
<dbReference type="Proteomes" id="UP000319210">
    <property type="component" value="Unassembled WGS sequence"/>
</dbReference>
<dbReference type="PANTHER" id="PTHR46696:SF1">
    <property type="entry name" value="CYTOCHROME P450 YJIB-RELATED"/>
    <property type="match status" value="1"/>
</dbReference>
<accession>A0A4Y3R636</accession>
<dbReference type="GO" id="GO:0020037">
    <property type="term" value="F:heme binding"/>
    <property type="evidence" value="ECO:0007669"/>
    <property type="project" value="InterPro"/>
</dbReference>
<gene>
    <name evidence="3" type="ORF">SCA03_55730</name>
</gene>
<keyword evidence="2" id="KW-0560">Oxidoreductase</keyword>
<dbReference type="PRINTS" id="PR00359">
    <property type="entry name" value="BP450"/>
</dbReference>
<dbReference type="Pfam" id="PF00067">
    <property type="entry name" value="p450"/>
    <property type="match status" value="1"/>
</dbReference>
<evidence type="ECO:0000313" key="3">
    <source>
        <dbReference type="EMBL" id="GEB53022.1"/>
    </source>
</evidence>
<keyword evidence="2" id="KW-0479">Metal-binding</keyword>
<dbReference type="SUPFAM" id="SSF48264">
    <property type="entry name" value="Cytochrome P450"/>
    <property type="match status" value="1"/>
</dbReference>
<evidence type="ECO:0000256" key="1">
    <source>
        <dbReference type="ARBA" id="ARBA00010617"/>
    </source>
</evidence>
<dbReference type="PROSITE" id="PS00086">
    <property type="entry name" value="CYTOCHROME_P450"/>
    <property type="match status" value="1"/>
</dbReference>
<reference evidence="3 4" key="1">
    <citation type="submission" date="2019-06" db="EMBL/GenBank/DDBJ databases">
        <title>Whole genome shotgun sequence of Streptomyces cacaoi subsp. cacaoi NBRC 12748.</title>
        <authorList>
            <person name="Hosoyama A."/>
            <person name="Uohara A."/>
            <person name="Ohji S."/>
            <person name="Ichikawa N."/>
        </authorList>
    </citation>
    <scope>NUCLEOTIDE SEQUENCE [LARGE SCALE GENOMIC DNA]</scope>
    <source>
        <strain evidence="3 4">NBRC 12748</strain>
    </source>
</reference>
<dbReference type="GO" id="GO:0016705">
    <property type="term" value="F:oxidoreductase activity, acting on paired donors, with incorporation or reduction of molecular oxygen"/>
    <property type="evidence" value="ECO:0007669"/>
    <property type="project" value="InterPro"/>
</dbReference>
<dbReference type="GO" id="GO:0004497">
    <property type="term" value="F:monooxygenase activity"/>
    <property type="evidence" value="ECO:0007669"/>
    <property type="project" value="UniProtKB-KW"/>
</dbReference>
<comment type="caution">
    <text evidence="3">The sequence shown here is derived from an EMBL/GenBank/DDBJ whole genome shotgun (WGS) entry which is preliminary data.</text>
</comment>
<dbReference type="InterPro" id="IPR017972">
    <property type="entry name" value="Cyt_P450_CS"/>
</dbReference>
<dbReference type="OrthoDB" id="4746309at2"/>
<dbReference type="InterPro" id="IPR002397">
    <property type="entry name" value="Cyt_P450_B"/>
</dbReference>
<keyword evidence="4" id="KW-1185">Reference proteome</keyword>
<dbReference type="RefSeq" id="WP_086815525.1">
    <property type="nucleotide sequence ID" value="NZ_BJMM01000041.1"/>
</dbReference>
<dbReference type="InterPro" id="IPR036396">
    <property type="entry name" value="Cyt_P450_sf"/>
</dbReference>
<evidence type="ECO:0000256" key="2">
    <source>
        <dbReference type="RuleBase" id="RU000461"/>
    </source>
</evidence>